<reference evidence="7 8" key="1">
    <citation type="submission" date="2018-05" db="EMBL/GenBank/DDBJ databases">
        <title>A metagenomic window into the 2 km-deep terrestrial subsurface aquifer revealed taxonomically and functionally diverse microbial community comprising novel uncultured bacterial lineages.</title>
        <authorList>
            <person name="Kadnikov V.V."/>
            <person name="Mardanov A.V."/>
            <person name="Beletsky A.V."/>
            <person name="Banks D."/>
            <person name="Pimenov N.V."/>
            <person name="Frank Y.A."/>
            <person name="Karnachuk O.V."/>
            <person name="Ravin N.V."/>
        </authorList>
    </citation>
    <scope>NUCLEOTIDE SEQUENCE [LARGE SCALE GENOMIC DNA]</scope>
    <source>
        <strain evidence="7">BY5</strain>
    </source>
</reference>
<evidence type="ECO:0000256" key="5">
    <source>
        <dbReference type="SAM" id="MobiDB-lite"/>
    </source>
</evidence>
<comment type="caution">
    <text evidence="7">The sequence shown here is derived from an EMBL/GenBank/DDBJ whole genome shotgun (WGS) entry which is preliminary data.</text>
</comment>
<organism evidence="7 8">
    <name type="scientific">Candidatus Ozemobacter sibiricus</name>
    <dbReference type="NCBI Taxonomy" id="2268124"/>
    <lineage>
        <taxon>Bacteria</taxon>
        <taxon>Candidatus Ozemobacteria</taxon>
        <taxon>Candidatus Ozemobacterales</taxon>
        <taxon>Candidatus Ozemobacteraceae</taxon>
        <taxon>Candidatus Ozemobacter</taxon>
    </lineage>
</organism>
<keyword evidence="7" id="KW-0131">Cell cycle</keyword>
<dbReference type="Gene3D" id="1.10.8.60">
    <property type="match status" value="1"/>
</dbReference>
<evidence type="ECO:0000313" key="7">
    <source>
        <dbReference type="EMBL" id="RCK78442.1"/>
    </source>
</evidence>
<dbReference type="PANTHER" id="PTHR42960:SF1">
    <property type="entry name" value="YCF46 PROTEIN"/>
    <property type="match status" value="1"/>
</dbReference>
<feature type="region of interest" description="Disordered" evidence="5">
    <location>
        <begin position="1"/>
        <end position="64"/>
    </location>
</feature>
<dbReference type="SUPFAM" id="SSF52540">
    <property type="entry name" value="P-loop containing nucleoside triphosphate hydrolases"/>
    <property type="match status" value="2"/>
</dbReference>
<evidence type="ECO:0000256" key="4">
    <source>
        <dbReference type="ARBA" id="ARBA00040480"/>
    </source>
</evidence>
<dbReference type="SMART" id="SM00382">
    <property type="entry name" value="AAA"/>
    <property type="match status" value="1"/>
</dbReference>
<evidence type="ECO:0000256" key="2">
    <source>
        <dbReference type="ARBA" id="ARBA00022840"/>
    </source>
</evidence>
<dbReference type="EMBL" id="QOQW01000022">
    <property type="protein sequence ID" value="RCK78442.1"/>
    <property type="molecule type" value="Genomic_DNA"/>
</dbReference>
<keyword evidence="1" id="KW-0547">Nucleotide-binding</keyword>
<sequence>MSDQTPRPPGSPSFRAPVSGPPSAPRPASTGAATPASPSTPPVASAAPTAPTAGEAKPRPGPTSSFLHEIDVLVRAKYPILYLVTHEEERAEKIICDVARLQNKRCYSWSYTRGLLEAGTDLQMKKKIAEATTDPFEAMNAVIDNVENAIFIFKDLHPFLKDPRIVRRLRELAAFLRDSPRTLFLVSPSLVIPCELEKEITVIEFGFPTADEINQKIDEMIELVRNNPRVKINLPQPDRERLIKACSGLTLREIENVLSKTLISQLKLDGEDFRAILEEKEQIIRKSGILEFYAATEAFKNVGGLENLKAWLEKRRQAFSEKARAFGCTPPKGIMLLGVQGCGKSLVAKAVSSLWNVPLLRLDMGRIFSSLVGSSEENVRRAIRTAESVAPAILWVDEVEKAFAGVQSSGAADSGVTSRVFGTFLTWLQEKTSPVFVIATSNKIRDLPPELFRKGRFDDIFFVDLPLPAERKAIFAIHLQKKGRDPQTFDLERLASASEGYSGAEIEEAIGSAIYEAFALDQPLSTDLILKALGETYPLSKTMKEEIDDLRRWASERARPASALPMAQEPFKTHRALEIG</sequence>
<evidence type="ECO:0000256" key="1">
    <source>
        <dbReference type="ARBA" id="ARBA00022741"/>
    </source>
</evidence>
<feature type="compositionally biased region" description="Low complexity" evidence="5">
    <location>
        <begin position="26"/>
        <end position="53"/>
    </location>
</feature>
<dbReference type="Gene3D" id="3.40.50.300">
    <property type="entry name" value="P-loop containing nucleotide triphosphate hydrolases"/>
    <property type="match status" value="1"/>
</dbReference>
<keyword evidence="2" id="KW-0067">ATP-binding</keyword>
<keyword evidence="7" id="KW-0132">Cell division</keyword>
<proteinExistence type="inferred from homology"/>
<dbReference type="InterPro" id="IPR003593">
    <property type="entry name" value="AAA+_ATPase"/>
</dbReference>
<dbReference type="GO" id="GO:0016887">
    <property type="term" value="F:ATP hydrolysis activity"/>
    <property type="evidence" value="ECO:0007669"/>
    <property type="project" value="InterPro"/>
</dbReference>
<name>A0A367ZM02_9BACT</name>
<accession>A0A367ZM02</accession>
<evidence type="ECO:0000256" key="3">
    <source>
        <dbReference type="ARBA" id="ARBA00038088"/>
    </source>
</evidence>
<dbReference type="InterPro" id="IPR027417">
    <property type="entry name" value="P-loop_NTPase"/>
</dbReference>
<feature type="compositionally biased region" description="Pro residues" evidence="5">
    <location>
        <begin position="1"/>
        <end position="11"/>
    </location>
</feature>
<dbReference type="Pfam" id="PF00004">
    <property type="entry name" value="AAA"/>
    <property type="match status" value="1"/>
</dbReference>
<dbReference type="Proteomes" id="UP000252355">
    <property type="component" value="Unassembled WGS sequence"/>
</dbReference>
<dbReference type="CDD" id="cd19507">
    <property type="entry name" value="RecA-like_Ycf46-like"/>
    <property type="match status" value="1"/>
</dbReference>
<dbReference type="InterPro" id="IPR052381">
    <property type="entry name" value="AAA_domain_protein"/>
</dbReference>
<evidence type="ECO:0000313" key="8">
    <source>
        <dbReference type="Proteomes" id="UP000252355"/>
    </source>
</evidence>
<protein>
    <recommendedName>
        <fullName evidence="4">Uncharacterized AAA domain-containing protein ycf46</fullName>
    </recommendedName>
</protein>
<dbReference type="GO" id="GO:0051301">
    <property type="term" value="P:cell division"/>
    <property type="evidence" value="ECO:0007669"/>
    <property type="project" value="UniProtKB-KW"/>
</dbReference>
<gene>
    <name evidence="7" type="ORF">OZSIB_1362</name>
</gene>
<feature type="domain" description="AAA+ ATPase" evidence="6">
    <location>
        <begin position="330"/>
        <end position="467"/>
    </location>
</feature>
<dbReference type="PANTHER" id="PTHR42960">
    <property type="entry name" value="YCF46 PROTEIN"/>
    <property type="match status" value="1"/>
</dbReference>
<dbReference type="AlphaFoldDB" id="A0A367ZM02"/>
<evidence type="ECO:0000259" key="6">
    <source>
        <dbReference type="SMART" id="SM00382"/>
    </source>
</evidence>
<dbReference type="InterPro" id="IPR003959">
    <property type="entry name" value="ATPase_AAA_core"/>
</dbReference>
<dbReference type="GO" id="GO:0005524">
    <property type="term" value="F:ATP binding"/>
    <property type="evidence" value="ECO:0007669"/>
    <property type="project" value="UniProtKB-KW"/>
</dbReference>
<comment type="similarity">
    <text evidence="3">Belongs to the AAA ATPase family. Highly divergent.</text>
</comment>